<dbReference type="InterPro" id="IPR008427">
    <property type="entry name" value="Extracellular_membr_CFEM_dom"/>
</dbReference>
<protein>
    <recommendedName>
        <fullName evidence="6">CFEM domain-containing protein</fullName>
    </recommendedName>
</protein>
<evidence type="ECO:0000313" key="8">
    <source>
        <dbReference type="Proteomes" id="UP001050691"/>
    </source>
</evidence>
<sequence>MQIISASVFALFFAAATSAFTLSIRQQGAPDCALTCLTTTPTGSCSPTNDTCLCNDDTFLEAQFNCVKKACTSSSDFQAAQTFALTLCQQVGVDLTTDTFLIPAATGSNTTAPSSTAPASAGSPTTTTSGAISLNFHAAGALLLTVAGIALTL</sequence>
<organism evidence="7 8">
    <name type="scientific">Clathrus columnatus</name>
    <dbReference type="NCBI Taxonomy" id="1419009"/>
    <lineage>
        <taxon>Eukaryota</taxon>
        <taxon>Fungi</taxon>
        <taxon>Dikarya</taxon>
        <taxon>Basidiomycota</taxon>
        <taxon>Agaricomycotina</taxon>
        <taxon>Agaricomycetes</taxon>
        <taxon>Phallomycetidae</taxon>
        <taxon>Phallales</taxon>
        <taxon>Clathraceae</taxon>
        <taxon>Clathrus</taxon>
    </lineage>
</organism>
<evidence type="ECO:0000256" key="3">
    <source>
        <dbReference type="ARBA" id="ARBA00022729"/>
    </source>
</evidence>
<dbReference type="Pfam" id="PF05730">
    <property type="entry name" value="CFEM"/>
    <property type="match status" value="1"/>
</dbReference>
<keyword evidence="2" id="KW-0964">Secreted</keyword>
<dbReference type="AlphaFoldDB" id="A0AAV5AJ10"/>
<dbReference type="EMBL" id="BPWL01000010">
    <property type="protein sequence ID" value="GJJ14624.1"/>
    <property type="molecule type" value="Genomic_DNA"/>
</dbReference>
<evidence type="ECO:0000256" key="1">
    <source>
        <dbReference type="ARBA" id="ARBA00004613"/>
    </source>
</evidence>
<proteinExistence type="predicted"/>
<gene>
    <name evidence="7" type="ORF">Clacol_008890</name>
</gene>
<evidence type="ECO:0000259" key="6">
    <source>
        <dbReference type="PROSITE" id="PS52012"/>
    </source>
</evidence>
<feature type="chain" id="PRO_5043338263" description="CFEM domain-containing protein" evidence="5">
    <location>
        <begin position="20"/>
        <end position="153"/>
    </location>
</feature>
<feature type="signal peptide" evidence="5">
    <location>
        <begin position="1"/>
        <end position="19"/>
    </location>
</feature>
<evidence type="ECO:0000313" key="7">
    <source>
        <dbReference type="EMBL" id="GJJ14624.1"/>
    </source>
</evidence>
<comment type="caution">
    <text evidence="7">The sequence shown here is derived from an EMBL/GenBank/DDBJ whole genome shotgun (WGS) entry which is preliminary data.</text>
</comment>
<dbReference type="PROSITE" id="PS52012">
    <property type="entry name" value="CFEM"/>
    <property type="match status" value="1"/>
</dbReference>
<evidence type="ECO:0000256" key="5">
    <source>
        <dbReference type="SAM" id="SignalP"/>
    </source>
</evidence>
<reference evidence="7" key="1">
    <citation type="submission" date="2021-10" db="EMBL/GenBank/DDBJ databases">
        <title>De novo Genome Assembly of Clathrus columnatus (Basidiomycota, Fungi) Using Illumina and Nanopore Sequence Data.</title>
        <authorList>
            <person name="Ogiso-Tanaka E."/>
            <person name="Itagaki H."/>
            <person name="Hosoya T."/>
            <person name="Hosaka K."/>
        </authorList>
    </citation>
    <scope>NUCLEOTIDE SEQUENCE</scope>
    <source>
        <strain evidence="7">MO-923</strain>
    </source>
</reference>
<keyword evidence="4" id="KW-1015">Disulfide bond</keyword>
<evidence type="ECO:0000256" key="4">
    <source>
        <dbReference type="ARBA" id="ARBA00023157"/>
    </source>
</evidence>
<comment type="subcellular location">
    <subcellularLocation>
        <location evidence="1">Secreted</location>
    </subcellularLocation>
</comment>
<keyword evidence="8" id="KW-1185">Reference proteome</keyword>
<accession>A0AAV5AJ10</accession>
<dbReference type="Proteomes" id="UP001050691">
    <property type="component" value="Unassembled WGS sequence"/>
</dbReference>
<dbReference type="GO" id="GO:0005576">
    <property type="term" value="C:extracellular region"/>
    <property type="evidence" value="ECO:0007669"/>
    <property type="project" value="UniProtKB-SubCell"/>
</dbReference>
<feature type="domain" description="CFEM" evidence="6">
    <location>
        <begin position="3"/>
        <end position="117"/>
    </location>
</feature>
<keyword evidence="3 5" id="KW-0732">Signal</keyword>
<name>A0AAV5AJ10_9AGAM</name>
<evidence type="ECO:0000256" key="2">
    <source>
        <dbReference type="ARBA" id="ARBA00022525"/>
    </source>
</evidence>